<dbReference type="InterPro" id="IPR032675">
    <property type="entry name" value="LRR_dom_sf"/>
</dbReference>
<keyword evidence="3" id="KW-1185">Reference proteome</keyword>
<dbReference type="RefSeq" id="XP_028467157.1">
    <property type="nucleotide sequence ID" value="XM_028607986.1"/>
</dbReference>
<feature type="compositionally biased region" description="Acidic residues" evidence="1">
    <location>
        <begin position="644"/>
        <end position="662"/>
    </location>
</feature>
<dbReference type="STRING" id="1314773.A0A3N2PXU8"/>
<protein>
    <submittedName>
        <fullName evidence="2">Uncharacterized protein</fullName>
    </submittedName>
</protein>
<feature type="region of interest" description="Disordered" evidence="1">
    <location>
        <begin position="584"/>
        <end position="613"/>
    </location>
</feature>
<dbReference type="Gene3D" id="3.80.10.10">
    <property type="entry name" value="Ribonuclease Inhibitor"/>
    <property type="match status" value="1"/>
</dbReference>
<feature type="region of interest" description="Disordered" evidence="1">
    <location>
        <begin position="1"/>
        <end position="51"/>
    </location>
</feature>
<evidence type="ECO:0000256" key="1">
    <source>
        <dbReference type="SAM" id="MobiDB-lite"/>
    </source>
</evidence>
<organism evidence="2 3">
    <name type="scientific">Sodiomyces alkalinus (strain CBS 110278 / VKM F-3762 / F11)</name>
    <name type="common">Alkaliphilic filamentous fungus</name>
    <dbReference type="NCBI Taxonomy" id="1314773"/>
    <lineage>
        <taxon>Eukaryota</taxon>
        <taxon>Fungi</taxon>
        <taxon>Dikarya</taxon>
        <taxon>Ascomycota</taxon>
        <taxon>Pezizomycotina</taxon>
        <taxon>Sordariomycetes</taxon>
        <taxon>Hypocreomycetidae</taxon>
        <taxon>Glomerellales</taxon>
        <taxon>Plectosphaerellaceae</taxon>
        <taxon>Sodiomyces</taxon>
    </lineage>
</organism>
<dbReference type="Proteomes" id="UP000272025">
    <property type="component" value="Unassembled WGS sequence"/>
</dbReference>
<dbReference type="OrthoDB" id="5395390at2759"/>
<evidence type="ECO:0000313" key="3">
    <source>
        <dbReference type="Proteomes" id="UP000272025"/>
    </source>
</evidence>
<dbReference type="SUPFAM" id="SSF52047">
    <property type="entry name" value="RNI-like"/>
    <property type="match status" value="1"/>
</dbReference>
<name>A0A3N2PXU8_SODAK</name>
<dbReference type="AlphaFoldDB" id="A0A3N2PXU8"/>
<reference evidence="2 3" key="1">
    <citation type="journal article" date="2018" name="Mol. Ecol.">
        <title>The obligate alkalophilic soda-lake fungus Sodiomyces alkalinus has shifted to a protein diet.</title>
        <authorList>
            <person name="Grum-Grzhimaylo A.A."/>
            <person name="Falkoski D.L."/>
            <person name="van den Heuvel J."/>
            <person name="Valero-Jimenez C.A."/>
            <person name="Min B."/>
            <person name="Choi I.G."/>
            <person name="Lipzen A."/>
            <person name="Daum C.G."/>
            <person name="Aanen D.K."/>
            <person name="Tsang A."/>
            <person name="Henrissat B."/>
            <person name="Bilanenko E.N."/>
            <person name="de Vries R.P."/>
            <person name="van Kan J.A.L."/>
            <person name="Grigoriev I.V."/>
            <person name="Debets A.J.M."/>
        </authorList>
    </citation>
    <scope>NUCLEOTIDE SEQUENCE [LARGE SCALE GENOMIC DNA]</scope>
    <source>
        <strain evidence="2 3">F11</strain>
    </source>
</reference>
<dbReference type="EMBL" id="ML119054">
    <property type="protein sequence ID" value="ROT39351.1"/>
    <property type="molecule type" value="Genomic_DNA"/>
</dbReference>
<dbReference type="GeneID" id="39576464"/>
<accession>A0A3N2PXU8</accession>
<evidence type="ECO:0000313" key="2">
    <source>
        <dbReference type="EMBL" id="ROT39351.1"/>
    </source>
</evidence>
<feature type="compositionally biased region" description="Acidic residues" evidence="1">
    <location>
        <begin position="1"/>
        <end position="15"/>
    </location>
</feature>
<feature type="region of interest" description="Disordered" evidence="1">
    <location>
        <begin position="628"/>
        <end position="662"/>
    </location>
</feature>
<gene>
    <name evidence="2" type="ORF">SODALDRAFT_275572</name>
</gene>
<proteinExistence type="predicted"/>
<sequence length="662" mass="75086">MDSSDEDDDHDEDDDNHGRAVLQPPSSPDTVFSSTPPKHRRKAARRSESAVVKLSALLHQQQDEVGPPSEGTEPSPVIPDWMDLRIEHSIWVQIFEYAAVHPGQNLIRTQWLLQTALVCRAFLDPALTVLYRCPPLTSDTRLQRLNLLLSTCPSQTRLNYRAKIRSLHIDVTKTHLREGLADPGLLIRNLTNLSEVRLVHPYDEPPYRNLTDHIRFDYPAPLFHALDVAREDDKRRPTRLKSWQWNARMMKQGFVRSLAAVRELHLTPAFAELRTIHFVNYQLPSWERHRKPPAADDSAQIAADEMYARELAGCLAVLGHLEDLTFESSSVVGPPLLDLLPSRLKRVQFTNCWLLDSQDLAAYLTSHGQNLESLTLNHNHSLDLAFLPLLGPTCPNLKELRMNMRYFREHDSWGDAAPNYEHLLLPDQVPKWPPSLQLVDLDSLRRWTPHVAEMFFQSFIDSAPALPMLRHLSLKCMLNIPWRQRSAMRQEWQERLEAIFLRPYEPPEEHYTLRAALAPPPAFGQVAKPKTKKAAATRPSRQSVRIATLQGDSPSRAGAAGKNLRSLGRTLYEEPDSDEFDVEMAEEQDADGGGGGGESEADGSGTGEEPRRSFFVQGLCNVVSLKLDNQKPREQQWQMADFVDSTDDASDPEWPGTEDDEE</sequence>